<organism evidence="1">
    <name type="scientific">viral metagenome</name>
    <dbReference type="NCBI Taxonomy" id="1070528"/>
    <lineage>
        <taxon>unclassified sequences</taxon>
        <taxon>metagenomes</taxon>
        <taxon>organismal metagenomes</taxon>
    </lineage>
</organism>
<accession>A0A6C0D1W1</accession>
<dbReference type="InterPro" id="IPR011335">
    <property type="entry name" value="Restrct_endonuc-II-like"/>
</dbReference>
<evidence type="ECO:0008006" key="2">
    <source>
        <dbReference type="Google" id="ProtNLM"/>
    </source>
</evidence>
<dbReference type="SUPFAM" id="SSF52980">
    <property type="entry name" value="Restriction endonuclease-like"/>
    <property type="match status" value="1"/>
</dbReference>
<dbReference type="AlphaFoldDB" id="A0A6C0D1W1"/>
<dbReference type="InterPro" id="IPR011604">
    <property type="entry name" value="PDDEXK-like_dom_sf"/>
</dbReference>
<proteinExistence type="predicted"/>
<evidence type="ECO:0000313" key="1">
    <source>
        <dbReference type="EMBL" id="QHT10443.1"/>
    </source>
</evidence>
<name>A0A6C0D1W1_9ZZZZ</name>
<dbReference type="EMBL" id="MN739520">
    <property type="protein sequence ID" value="QHT10443.1"/>
    <property type="molecule type" value="Genomic_DNA"/>
</dbReference>
<dbReference type="Gene3D" id="3.90.320.10">
    <property type="match status" value="1"/>
</dbReference>
<sequence length="249" mass="29444">MAQMITPIPLSQKNAHERDVHIHFEENGHKYSINGDMTFTSVTTWLKKFFRPFNGDIIIDRMMASSKWPSNKYYGMTKQEIKNLWRQNGDEAAKLGTAMHKSIEDYYNGQPIQYDSFEMKCFEEFVLDHPLVPYRTEWTVYDEDLKLCGSIDMLFINDDGTLSIYDWKRCKAMELDSDYNKYALPPIQTVPDTNYWHYTIQLNAYKYILERNYGFKVKELVLIAIHPELDKTYQKFVVPFMDMAPLFGL</sequence>
<reference evidence="1" key="1">
    <citation type="journal article" date="2020" name="Nature">
        <title>Giant virus diversity and host interactions through global metagenomics.</title>
        <authorList>
            <person name="Schulz F."/>
            <person name="Roux S."/>
            <person name="Paez-Espino D."/>
            <person name="Jungbluth S."/>
            <person name="Walsh D.A."/>
            <person name="Denef V.J."/>
            <person name="McMahon K.D."/>
            <person name="Konstantinidis K.T."/>
            <person name="Eloe-Fadrosh E.A."/>
            <person name="Kyrpides N.C."/>
            <person name="Woyke T."/>
        </authorList>
    </citation>
    <scope>NUCLEOTIDE SEQUENCE</scope>
    <source>
        <strain evidence="1">GVMAG-M-3300023174-107</strain>
    </source>
</reference>
<protein>
    <recommendedName>
        <fullName evidence="2">PD-(D/E)XK endonuclease-like domain-containing protein</fullName>
    </recommendedName>
</protein>